<feature type="compositionally biased region" description="Polar residues" evidence="5">
    <location>
        <begin position="936"/>
        <end position="956"/>
    </location>
</feature>
<dbReference type="InterPro" id="IPR036236">
    <property type="entry name" value="Znf_C2H2_sf"/>
</dbReference>
<comment type="caution">
    <text evidence="8">The sequence shown here is derived from an EMBL/GenBank/DDBJ whole genome shotgun (WGS) entry which is preliminary data.</text>
</comment>
<dbReference type="Gene3D" id="3.30.160.60">
    <property type="entry name" value="Classic Zinc Finger"/>
    <property type="match status" value="1"/>
</dbReference>
<dbReference type="SMART" id="SM00443">
    <property type="entry name" value="G_patch"/>
    <property type="match status" value="1"/>
</dbReference>
<evidence type="ECO:0000259" key="6">
    <source>
        <dbReference type="PROSITE" id="PS50102"/>
    </source>
</evidence>
<dbReference type="SUPFAM" id="SSF54928">
    <property type="entry name" value="RNA-binding domain, RBD"/>
    <property type="match status" value="2"/>
</dbReference>
<dbReference type="GO" id="GO:0003723">
    <property type="term" value="F:RNA binding"/>
    <property type="evidence" value="ECO:0007669"/>
    <property type="project" value="UniProtKB-UniRule"/>
</dbReference>
<dbReference type="InterPro" id="IPR000467">
    <property type="entry name" value="G_patch_dom"/>
</dbReference>
<feature type="region of interest" description="Disordered" evidence="5">
    <location>
        <begin position="477"/>
        <end position="507"/>
    </location>
</feature>
<feature type="compositionally biased region" description="Basic and acidic residues" evidence="5">
    <location>
        <begin position="486"/>
        <end position="496"/>
    </location>
</feature>
<dbReference type="GO" id="GO:0008270">
    <property type="term" value="F:zinc ion binding"/>
    <property type="evidence" value="ECO:0007669"/>
    <property type="project" value="InterPro"/>
</dbReference>
<keyword evidence="3" id="KW-0539">Nucleus</keyword>
<feature type="region of interest" description="Disordered" evidence="5">
    <location>
        <begin position="1"/>
        <end position="20"/>
    </location>
</feature>
<dbReference type="Pfam" id="PF12874">
    <property type="entry name" value="zf-met"/>
    <property type="match status" value="1"/>
</dbReference>
<dbReference type="PANTHER" id="PTHR13948:SF3">
    <property type="entry name" value="FI21118P1"/>
    <property type="match status" value="1"/>
</dbReference>
<feature type="domain" description="RRM" evidence="6">
    <location>
        <begin position="283"/>
        <end position="392"/>
    </location>
</feature>
<reference evidence="8" key="1">
    <citation type="submission" date="2023-08" db="EMBL/GenBank/DDBJ databases">
        <title>Reference Genome Resource for the Citrus Pathogen Phytophthora citrophthora.</title>
        <authorList>
            <person name="Moller H."/>
            <person name="Coetzee B."/>
            <person name="Rose L.J."/>
            <person name="Van Niekerk J.M."/>
        </authorList>
    </citation>
    <scope>NUCLEOTIDE SEQUENCE</scope>
    <source>
        <strain evidence="8">STE-U-9442</strain>
    </source>
</reference>
<dbReference type="FunFam" id="3.30.160.60:FF:002461">
    <property type="entry name" value="Zinc finger matrin-type protein 2"/>
    <property type="match status" value="1"/>
</dbReference>
<feature type="domain" description="G-patch" evidence="7">
    <location>
        <begin position="957"/>
        <end position="1006"/>
    </location>
</feature>
<keyword evidence="9" id="KW-1185">Reference proteome</keyword>
<dbReference type="InterPro" id="IPR000504">
    <property type="entry name" value="RRM_dom"/>
</dbReference>
<proteinExistence type="predicted"/>
<dbReference type="PROSITE" id="PS50102">
    <property type="entry name" value="RRM"/>
    <property type="match status" value="2"/>
</dbReference>
<dbReference type="InterPro" id="IPR013087">
    <property type="entry name" value="Znf_C2H2_type"/>
</dbReference>
<dbReference type="InterPro" id="IPR035979">
    <property type="entry name" value="RBD_domain_sf"/>
</dbReference>
<keyword evidence="2 4" id="KW-0694">RNA-binding</keyword>
<feature type="compositionally biased region" description="Basic and acidic residues" evidence="5">
    <location>
        <begin position="1"/>
        <end position="12"/>
    </location>
</feature>
<feature type="compositionally biased region" description="Basic and acidic residues" evidence="5">
    <location>
        <begin position="921"/>
        <end position="935"/>
    </location>
</feature>
<feature type="region of interest" description="Disordered" evidence="5">
    <location>
        <begin position="185"/>
        <end position="227"/>
    </location>
</feature>
<dbReference type="InterPro" id="IPR003604">
    <property type="entry name" value="Matrin/U1-like-C_Znf_C2H2"/>
</dbReference>
<dbReference type="InterPro" id="IPR012677">
    <property type="entry name" value="Nucleotide-bd_a/b_plait_sf"/>
</dbReference>
<feature type="region of interest" description="Disordered" evidence="5">
    <location>
        <begin position="921"/>
        <end position="957"/>
    </location>
</feature>
<dbReference type="Gene3D" id="4.10.1060.10">
    <property type="entry name" value="Zinc finger, RanBP2-type"/>
    <property type="match status" value="1"/>
</dbReference>
<dbReference type="SMART" id="SM00451">
    <property type="entry name" value="ZnF_U1"/>
    <property type="match status" value="1"/>
</dbReference>
<dbReference type="Proteomes" id="UP001259832">
    <property type="component" value="Unassembled WGS sequence"/>
</dbReference>
<dbReference type="GO" id="GO:0005634">
    <property type="term" value="C:nucleus"/>
    <property type="evidence" value="ECO:0007669"/>
    <property type="project" value="UniProtKB-SubCell"/>
</dbReference>
<dbReference type="EMBL" id="JASMQC010000035">
    <property type="protein sequence ID" value="KAK1931196.1"/>
    <property type="molecule type" value="Genomic_DNA"/>
</dbReference>
<feature type="domain" description="RRM" evidence="6">
    <location>
        <begin position="512"/>
        <end position="590"/>
    </location>
</feature>
<dbReference type="GO" id="GO:0000398">
    <property type="term" value="P:mRNA splicing, via spliceosome"/>
    <property type="evidence" value="ECO:0007669"/>
    <property type="project" value="TreeGrafter"/>
</dbReference>
<dbReference type="Pfam" id="PF00076">
    <property type="entry name" value="RRM_1"/>
    <property type="match status" value="2"/>
</dbReference>
<dbReference type="SUPFAM" id="SSF57667">
    <property type="entry name" value="beta-beta-alpha zinc fingers"/>
    <property type="match status" value="1"/>
</dbReference>
<protein>
    <submittedName>
        <fullName evidence="8">Zinc finger matrin-type protein 2</fullName>
    </submittedName>
</protein>
<dbReference type="SMART" id="SM00360">
    <property type="entry name" value="RRM"/>
    <property type="match status" value="2"/>
</dbReference>
<dbReference type="PANTHER" id="PTHR13948">
    <property type="entry name" value="RNA-BINDING PROTEIN"/>
    <property type="match status" value="1"/>
</dbReference>
<name>A0AAD9G3R4_9STRA</name>
<feature type="compositionally biased region" description="Basic residues" evidence="5">
    <location>
        <begin position="191"/>
        <end position="202"/>
    </location>
</feature>
<evidence type="ECO:0000259" key="7">
    <source>
        <dbReference type="PROSITE" id="PS50174"/>
    </source>
</evidence>
<feature type="compositionally biased region" description="Polar residues" evidence="5">
    <location>
        <begin position="832"/>
        <end position="855"/>
    </location>
</feature>
<dbReference type="CDD" id="cd16074">
    <property type="entry name" value="OCRE"/>
    <property type="match status" value="1"/>
</dbReference>
<comment type="subcellular location">
    <subcellularLocation>
        <location evidence="1">Nucleus</location>
    </subcellularLocation>
</comment>
<evidence type="ECO:0000256" key="3">
    <source>
        <dbReference type="ARBA" id="ARBA00023242"/>
    </source>
</evidence>
<evidence type="ECO:0000256" key="1">
    <source>
        <dbReference type="ARBA" id="ARBA00004123"/>
    </source>
</evidence>
<dbReference type="AlphaFoldDB" id="A0AAD9G3R4"/>
<evidence type="ECO:0000256" key="5">
    <source>
        <dbReference type="SAM" id="MobiDB-lite"/>
    </source>
</evidence>
<feature type="region of interest" description="Disordered" evidence="5">
    <location>
        <begin position="824"/>
        <end position="855"/>
    </location>
</feature>
<feature type="compositionally biased region" description="Polar residues" evidence="5">
    <location>
        <begin position="1005"/>
        <end position="1016"/>
    </location>
</feature>
<accession>A0AAD9G3R4</accession>
<organism evidence="8 9">
    <name type="scientific">Phytophthora citrophthora</name>
    <dbReference type="NCBI Taxonomy" id="4793"/>
    <lineage>
        <taxon>Eukaryota</taxon>
        <taxon>Sar</taxon>
        <taxon>Stramenopiles</taxon>
        <taxon>Oomycota</taxon>
        <taxon>Peronosporomycetes</taxon>
        <taxon>Peronosporales</taxon>
        <taxon>Peronosporaceae</taxon>
        <taxon>Phytophthora</taxon>
    </lineage>
</organism>
<dbReference type="PROSITE" id="PS50174">
    <property type="entry name" value="G_PATCH"/>
    <property type="match status" value="1"/>
</dbReference>
<evidence type="ECO:0000313" key="9">
    <source>
        <dbReference type="Proteomes" id="UP001259832"/>
    </source>
</evidence>
<feature type="region of interest" description="Disordered" evidence="5">
    <location>
        <begin position="994"/>
        <end position="1036"/>
    </location>
</feature>
<sequence>MAVTKALKDKSNARKGAGVANVARQTWDRAHYEKLAMLRAEGRLEQEETKKVVNSSKEEFQAANEGAAGPAGSARAFLKARSTKMSLESSVGTVKVVKSDDLSKNGGYYCEVCECGLKDSVAYLDHINGKKHLRKLGFSMRVERSTVDQVKNRLQSASKRKWDPLMTKKLNAMEDYEKKLKAVEEEEARVKRQKKEQKKAKKLGKEISDQNSSDKTKDNALETKTEAVDEFPDADADMMAMMGFGGFGGSKKMAGRSPHFARHEASPGQRYPLPVHQEHPPSSTLLLRGLARSVDDEMNKIRGSFFTLLTVRLVIVQILRVLQPFQPLQVRIIYDKVTGEPRGFAFVDFDSVESATEAVRAFGRIDDISIETSTYSDAITTGMLASVSRTDSVKTIQVDQEEGVGELDTTSHSMIHARENSGSHDQIGSVMKFVVAVECNVTNFARRTSCFQCNAPRTDQTKEVPVTAVFRQEHMRHNDSLYGGEARSRGDEDVSGRKHAGGDNARGVPPSQVLVVRMLPPDIEEGELQVVFAEFDGIQDIRLIRDRATNLSRGFGFIEFRDVAAATSALQKCDNLMVQNSRVEVSYARDTLSTRSQYVANMPEGHRAGNSLAATALEQAQWSLSQGRGTETATTDQNILAADVSALLDTAAAEVVPHFEEPKKMWPLPFETAGGSYVYVSEYGLYWEPESLFYYDAHTKVYYNSFSGAYYRCVNPGSSGAAAFQAFVAPVPVDDEVYNEATAVKIPPSNKQALSLSLKKDRKKAPGISFAIKTSAFAPAVQPVESTSKTKAVGVPAPAASASVASIGIKRKSADDIAKWSQRQREAKLQNVGDSSTATAQQLTPGPAQSASATNHTADSVIDALTNVPQEVPICLLCRRKFGSLEMLHKHEKLSKLHLTNLAKAKENKQHVAAQYREHEKEMERDAKKLQKEDAQSTVAAAPTSKTNSEPSTGSLESGIGGKLLKMMGWKSGDGLGKHGTGITAPIAAIGQGGRSDTAGLGSTAPLSSTVDLSDATTDKERRQRLARARYDASNA</sequence>
<evidence type="ECO:0000256" key="2">
    <source>
        <dbReference type="ARBA" id="ARBA00022884"/>
    </source>
</evidence>
<feature type="compositionally biased region" description="Basic and acidic residues" evidence="5">
    <location>
        <begin position="203"/>
        <end position="227"/>
    </location>
</feature>
<dbReference type="CDD" id="cd00590">
    <property type="entry name" value="RRM_SF"/>
    <property type="match status" value="1"/>
</dbReference>
<dbReference type="Gene3D" id="3.30.70.330">
    <property type="match status" value="2"/>
</dbReference>
<evidence type="ECO:0000256" key="4">
    <source>
        <dbReference type="PROSITE-ProRule" id="PRU00176"/>
    </source>
</evidence>
<dbReference type="Pfam" id="PF01585">
    <property type="entry name" value="G-patch"/>
    <property type="match status" value="1"/>
</dbReference>
<gene>
    <name evidence="8" type="ORF">P3T76_013385</name>
</gene>
<evidence type="ECO:0000313" key="8">
    <source>
        <dbReference type="EMBL" id="KAK1931196.1"/>
    </source>
</evidence>